<dbReference type="InterPro" id="IPR006091">
    <property type="entry name" value="Acyl-CoA_Oxase/DH_mid-dom"/>
</dbReference>
<dbReference type="Pfam" id="PF02770">
    <property type="entry name" value="Acyl-CoA_dh_M"/>
    <property type="match status" value="1"/>
</dbReference>
<reference evidence="9" key="1">
    <citation type="journal article" date="2014" name="Int. J. Syst. Evol. Microbiol.">
        <title>Complete genome sequence of Corynebacterium casei LMG S-19264T (=DSM 44701T), isolated from a smear-ripened cheese.</title>
        <authorList>
            <consortium name="US DOE Joint Genome Institute (JGI-PGF)"/>
            <person name="Walter F."/>
            <person name="Albersmeier A."/>
            <person name="Kalinowski J."/>
            <person name="Ruckert C."/>
        </authorList>
    </citation>
    <scope>NUCLEOTIDE SEQUENCE</scope>
    <source>
        <strain evidence="9">JCM 13583</strain>
    </source>
</reference>
<evidence type="ECO:0000256" key="2">
    <source>
        <dbReference type="ARBA" id="ARBA00009347"/>
    </source>
</evidence>
<dbReference type="EMBL" id="BMNY01000002">
    <property type="protein sequence ID" value="GGM75586.1"/>
    <property type="molecule type" value="Genomic_DNA"/>
</dbReference>
<dbReference type="PANTHER" id="PTHR43884:SF12">
    <property type="entry name" value="ISOVALERYL-COA DEHYDROGENASE, MITOCHONDRIAL-RELATED"/>
    <property type="match status" value="1"/>
</dbReference>
<dbReference type="Proteomes" id="UP000632195">
    <property type="component" value="Unassembled WGS sequence"/>
</dbReference>
<dbReference type="GO" id="GO:0008470">
    <property type="term" value="F:3-methylbutanoyl-CoA dehydrogenase activity"/>
    <property type="evidence" value="ECO:0007669"/>
    <property type="project" value="TreeGrafter"/>
</dbReference>
<evidence type="ECO:0000313" key="9">
    <source>
        <dbReference type="EMBL" id="GGM75586.1"/>
    </source>
</evidence>
<dbReference type="GO" id="GO:0006552">
    <property type="term" value="P:L-leucine catabolic process"/>
    <property type="evidence" value="ECO:0007669"/>
    <property type="project" value="TreeGrafter"/>
</dbReference>
<evidence type="ECO:0000313" key="10">
    <source>
        <dbReference type="Proteomes" id="UP000632195"/>
    </source>
</evidence>
<dbReference type="InterPro" id="IPR046373">
    <property type="entry name" value="Acyl-CoA_Oxase/DH_mid-dom_sf"/>
</dbReference>
<evidence type="ECO:0000259" key="7">
    <source>
        <dbReference type="Pfam" id="PF02770"/>
    </source>
</evidence>
<comment type="caution">
    <text evidence="9">The sequence shown here is derived from an EMBL/GenBank/DDBJ whole genome shotgun (WGS) entry which is preliminary data.</text>
</comment>
<accession>A0AA37BRS6</accession>
<dbReference type="InterPro" id="IPR013786">
    <property type="entry name" value="AcylCoA_DH/ox_N"/>
</dbReference>
<dbReference type="InterPro" id="IPR037069">
    <property type="entry name" value="AcylCoA_DH/ox_N_sf"/>
</dbReference>
<dbReference type="InterPro" id="IPR009100">
    <property type="entry name" value="AcylCoA_DH/oxidase_NM_dom_sf"/>
</dbReference>
<organism evidence="9 10">
    <name type="scientific">Thermogymnomonas acidicola</name>
    <dbReference type="NCBI Taxonomy" id="399579"/>
    <lineage>
        <taxon>Archaea</taxon>
        <taxon>Methanobacteriati</taxon>
        <taxon>Thermoplasmatota</taxon>
        <taxon>Thermoplasmata</taxon>
        <taxon>Thermoplasmatales</taxon>
        <taxon>Thermogymnomonas</taxon>
    </lineage>
</organism>
<dbReference type="Pfam" id="PF02771">
    <property type="entry name" value="Acyl-CoA_dh_N"/>
    <property type="match status" value="1"/>
</dbReference>
<dbReference type="PROSITE" id="PS00073">
    <property type="entry name" value="ACYL_COA_DH_2"/>
    <property type="match status" value="1"/>
</dbReference>
<dbReference type="Gene3D" id="1.20.140.10">
    <property type="entry name" value="Butyryl-CoA Dehydrogenase, subunit A, domain 3"/>
    <property type="match status" value="1"/>
</dbReference>
<dbReference type="PANTHER" id="PTHR43884">
    <property type="entry name" value="ACYL-COA DEHYDROGENASE"/>
    <property type="match status" value="1"/>
</dbReference>
<sequence length="381" mass="42270">MLSEELEMLRSNVREFVSRHVEPIAREVDERDEFPRELFREMGKQGYLGITVPERYGGSGLGYTAQSVVQEELGYSSASIALSYGAHSNLCLDNLYRNGNEHIREEFVPRLCSGEWIGSLCLTEPGSGSDALAMRTSVTEDRGEFVLNGSKTLITNAPYADLMLVYARDGDGYSAFAVRATDRGVSKGSKFSKMGMRGSPTGELHFQDVRLGPERLVGQRGKARDVILSGLNMERVILAYLFLGLGRRAFDMAMAYSVQRKQGGREINEFELVEQKLANMYTYLRTSRLLCDDALGAVSRDPMDGVAASSAIYWTAESAEYCAREAVQVMGGYGYIRDSGAERLLRDAVLGQIGAGTREIREHVIARGLVKRYKREGSIRI</sequence>
<name>A0AA37BRS6_9ARCH</name>
<evidence type="ECO:0000259" key="6">
    <source>
        <dbReference type="Pfam" id="PF00441"/>
    </source>
</evidence>
<dbReference type="Gene3D" id="1.10.540.10">
    <property type="entry name" value="Acyl-CoA dehydrogenase/oxidase, N-terminal domain"/>
    <property type="match status" value="1"/>
</dbReference>
<feature type="domain" description="Acyl-CoA oxidase/dehydrogenase middle" evidence="7">
    <location>
        <begin position="120"/>
        <end position="209"/>
    </location>
</feature>
<keyword evidence="10" id="KW-1185">Reference proteome</keyword>
<proteinExistence type="inferred from homology"/>
<keyword evidence="4 5" id="KW-0274">FAD</keyword>
<comment type="similarity">
    <text evidence="2 5">Belongs to the acyl-CoA dehydrogenase family.</text>
</comment>
<dbReference type="FunFam" id="1.10.540.10:FF:000007">
    <property type="entry name" value="Isovaleryl-CoA dehydrogenase, mitochondrial"/>
    <property type="match status" value="1"/>
</dbReference>
<dbReference type="SUPFAM" id="SSF56645">
    <property type="entry name" value="Acyl-CoA dehydrogenase NM domain-like"/>
    <property type="match status" value="1"/>
</dbReference>
<keyword evidence="5" id="KW-0560">Oxidoreductase</keyword>
<dbReference type="Pfam" id="PF00441">
    <property type="entry name" value="Acyl-CoA_dh_1"/>
    <property type="match status" value="1"/>
</dbReference>
<dbReference type="SUPFAM" id="SSF47203">
    <property type="entry name" value="Acyl-CoA dehydrogenase C-terminal domain-like"/>
    <property type="match status" value="1"/>
</dbReference>
<dbReference type="InterPro" id="IPR009075">
    <property type="entry name" value="AcylCo_DH/oxidase_C"/>
</dbReference>
<dbReference type="PROSITE" id="PS00072">
    <property type="entry name" value="ACYL_COA_DH_1"/>
    <property type="match status" value="1"/>
</dbReference>
<keyword evidence="3 5" id="KW-0285">Flavoprotein</keyword>
<evidence type="ECO:0000256" key="4">
    <source>
        <dbReference type="ARBA" id="ARBA00022827"/>
    </source>
</evidence>
<dbReference type="AlphaFoldDB" id="A0AA37BRS6"/>
<comment type="cofactor">
    <cofactor evidence="1 5">
        <name>FAD</name>
        <dbReference type="ChEBI" id="CHEBI:57692"/>
    </cofactor>
</comment>
<dbReference type="InterPro" id="IPR036250">
    <property type="entry name" value="AcylCo_DH-like_C"/>
</dbReference>
<evidence type="ECO:0000259" key="8">
    <source>
        <dbReference type="Pfam" id="PF02771"/>
    </source>
</evidence>
<dbReference type="InterPro" id="IPR006089">
    <property type="entry name" value="Acyl-CoA_DH_CS"/>
</dbReference>
<reference evidence="9" key="2">
    <citation type="submission" date="2022-09" db="EMBL/GenBank/DDBJ databases">
        <authorList>
            <person name="Sun Q."/>
            <person name="Ohkuma M."/>
        </authorList>
    </citation>
    <scope>NUCLEOTIDE SEQUENCE</scope>
    <source>
        <strain evidence="9">JCM 13583</strain>
    </source>
</reference>
<evidence type="ECO:0000256" key="5">
    <source>
        <dbReference type="RuleBase" id="RU362125"/>
    </source>
</evidence>
<feature type="domain" description="Acyl-CoA dehydrogenase/oxidase C-terminal" evidence="6">
    <location>
        <begin position="225"/>
        <end position="369"/>
    </location>
</feature>
<gene>
    <name evidence="9" type="ORF">GCM10007108_11910</name>
</gene>
<dbReference type="Gene3D" id="2.40.110.10">
    <property type="entry name" value="Butyryl-CoA Dehydrogenase, subunit A, domain 2"/>
    <property type="match status" value="1"/>
</dbReference>
<dbReference type="RefSeq" id="WP_188681290.1">
    <property type="nucleotide sequence ID" value="NZ_BMNY01000002.1"/>
</dbReference>
<evidence type="ECO:0000256" key="3">
    <source>
        <dbReference type="ARBA" id="ARBA00022630"/>
    </source>
</evidence>
<evidence type="ECO:0000256" key="1">
    <source>
        <dbReference type="ARBA" id="ARBA00001974"/>
    </source>
</evidence>
<protein>
    <submittedName>
        <fullName evidence="9">Isovaleryl-CoA dehydrogenase</fullName>
    </submittedName>
</protein>
<dbReference type="GO" id="GO:0050660">
    <property type="term" value="F:flavin adenine dinucleotide binding"/>
    <property type="evidence" value="ECO:0007669"/>
    <property type="project" value="InterPro"/>
</dbReference>
<feature type="domain" description="Acyl-CoA dehydrogenase/oxidase N-terminal" evidence="8">
    <location>
        <begin position="3"/>
        <end position="115"/>
    </location>
</feature>